<feature type="compositionally biased region" description="Basic and acidic residues" evidence="5">
    <location>
        <begin position="102"/>
        <end position="145"/>
    </location>
</feature>
<dbReference type="GO" id="GO:0045892">
    <property type="term" value="P:negative regulation of DNA-templated transcription"/>
    <property type="evidence" value="ECO:0007669"/>
    <property type="project" value="TreeGrafter"/>
</dbReference>
<evidence type="ECO:0000256" key="3">
    <source>
        <dbReference type="ARBA" id="ARBA00023242"/>
    </source>
</evidence>
<evidence type="ECO:0000313" key="6">
    <source>
        <dbReference type="EMBL" id="GAA0174694.1"/>
    </source>
</evidence>
<feature type="compositionally biased region" description="Polar residues" evidence="5">
    <location>
        <begin position="72"/>
        <end position="81"/>
    </location>
</feature>
<dbReference type="PANTHER" id="PTHR31413">
    <property type="entry name" value="AFP HOMOLOG 2"/>
    <property type="match status" value="1"/>
</dbReference>
<dbReference type="AlphaFoldDB" id="A0AAV3RE75"/>
<evidence type="ECO:0000256" key="1">
    <source>
        <dbReference type="ARBA" id="ARBA00004123"/>
    </source>
</evidence>
<feature type="region of interest" description="Disordered" evidence="5">
    <location>
        <begin position="1"/>
        <end position="36"/>
    </location>
</feature>
<keyword evidence="7" id="KW-1185">Reference proteome</keyword>
<evidence type="ECO:0000256" key="2">
    <source>
        <dbReference type="ARBA" id="ARBA00006081"/>
    </source>
</evidence>
<dbReference type="InterPro" id="IPR031307">
    <property type="entry name" value="Ninja_fam"/>
</dbReference>
<organism evidence="6 7">
    <name type="scientific">Lithospermum erythrorhizon</name>
    <name type="common">Purple gromwell</name>
    <name type="synonym">Lithospermum officinale var. erythrorhizon</name>
    <dbReference type="NCBI Taxonomy" id="34254"/>
    <lineage>
        <taxon>Eukaryota</taxon>
        <taxon>Viridiplantae</taxon>
        <taxon>Streptophyta</taxon>
        <taxon>Embryophyta</taxon>
        <taxon>Tracheophyta</taxon>
        <taxon>Spermatophyta</taxon>
        <taxon>Magnoliopsida</taxon>
        <taxon>eudicotyledons</taxon>
        <taxon>Gunneridae</taxon>
        <taxon>Pentapetalae</taxon>
        <taxon>asterids</taxon>
        <taxon>lamiids</taxon>
        <taxon>Boraginales</taxon>
        <taxon>Boraginaceae</taxon>
        <taxon>Boraginoideae</taxon>
        <taxon>Lithospermeae</taxon>
        <taxon>Lithospermum</taxon>
    </lineage>
</organism>
<comment type="subcellular location">
    <subcellularLocation>
        <location evidence="1 4">Nucleus</location>
    </subcellularLocation>
</comment>
<evidence type="ECO:0000313" key="7">
    <source>
        <dbReference type="Proteomes" id="UP001454036"/>
    </source>
</evidence>
<protein>
    <recommendedName>
        <fullName evidence="4">Ninja-family protein</fullName>
    </recommendedName>
    <alternativeName>
        <fullName evidence="4">ABI-binding protein</fullName>
    </alternativeName>
</protein>
<comment type="caution">
    <text evidence="6">The sequence shown here is derived from an EMBL/GenBank/DDBJ whole genome shotgun (WGS) entry which is preliminary data.</text>
</comment>
<dbReference type="Proteomes" id="UP001454036">
    <property type="component" value="Unassembled WGS sequence"/>
</dbReference>
<comment type="function">
    <text evidence="4">Acts as a negative regulator of abscisic acid (ABA) response.</text>
</comment>
<dbReference type="GO" id="GO:0005634">
    <property type="term" value="C:nucleus"/>
    <property type="evidence" value="ECO:0007669"/>
    <property type="project" value="UniProtKB-SubCell"/>
</dbReference>
<dbReference type="GO" id="GO:0009867">
    <property type="term" value="P:jasmonic acid mediated signaling pathway"/>
    <property type="evidence" value="ECO:0007669"/>
    <property type="project" value="TreeGrafter"/>
</dbReference>
<feature type="compositionally biased region" description="Basic and acidic residues" evidence="5">
    <location>
        <begin position="194"/>
        <end position="203"/>
    </location>
</feature>
<comment type="similarity">
    <text evidence="2 4">Belongs to the Ninja family.</text>
</comment>
<reference evidence="6 7" key="1">
    <citation type="submission" date="2024-01" db="EMBL/GenBank/DDBJ databases">
        <title>The complete chloroplast genome sequence of Lithospermum erythrorhizon: insights into the phylogenetic relationship among Boraginaceae species and the maternal lineages of purple gromwells.</title>
        <authorList>
            <person name="Okada T."/>
            <person name="Watanabe K."/>
        </authorList>
    </citation>
    <scope>NUCLEOTIDE SEQUENCE [LARGE SCALE GENOMIC DNA]</scope>
</reference>
<feature type="compositionally biased region" description="Polar residues" evidence="5">
    <location>
        <begin position="147"/>
        <end position="159"/>
    </location>
</feature>
<sequence>MEDDKSLDLSLGLQPCGGGVDSAKGKGTAPSDEADRDIKLINDFKNFLEGGTVKHDPGLGSQRTGPVKTEENFFNNLSQTPADADSSKGGNNSGFRAASESRSTEVEGEKGAGVGDKRKNFFGEVSQPKKLESEAHHSNLQDKTRVSHISITTEEGSTADNEDVADSEAVGSSSRLAHYDDGTKKRSGSAGPSEMHKEVHRISDSNTKSVEVSGQRMFTISADKEVKFRGISNVQSFPTQTGSMMNLSYSVPEKDKNTAGTSSTSNYQLPGSMHPMAVSHNERAGSQPVIPANMPLMFGYSTVQLPTLDNDNFLAGASIQQQFHTSYGGKGQIGSDKHNDVMKIAQASTPVISHKSESPQFDARGGDNARGNGKQNISVEGSISRMEDDAKGNKMILPSTPSDQPRPDSIPSEYPDIRPGLAADIKFGGSGSCPNLPWVSTTGPGPNGKTISGVTYRFSPTQIKIVCACHGSHMSPEEFIRHASEGQTHPDAGTSTSTVPSSNPAASAQS</sequence>
<name>A0AAV3RE75_LITER</name>
<feature type="region of interest" description="Disordered" evidence="5">
    <location>
        <begin position="49"/>
        <end position="211"/>
    </location>
</feature>
<feature type="compositionally biased region" description="Polar residues" evidence="5">
    <location>
        <begin position="493"/>
        <end position="510"/>
    </location>
</feature>
<dbReference type="EMBL" id="BAABME010009178">
    <property type="protein sequence ID" value="GAA0174694.1"/>
    <property type="molecule type" value="Genomic_DNA"/>
</dbReference>
<feature type="region of interest" description="Disordered" evidence="5">
    <location>
        <begin position="479"/>
        <end position="510"/>
    </location>
</feature>
<accession>A0AAV3RE75</accession>
<keyword evidence="3 4" id="KW-0539">Nucleus</keyword>
<evidence type="ECO:0000256" key="4">
    <source>
        <dbReference type="RuleBase" id="RU369029"/>
    </source>
</evidence>
<gene>
    <name evidence="6" type="ORF">LIER_28029</name>
</gene>
<proteinExistence type="inferred from homology"/>
<feature type="region of interest" description="Disordered" evidence="5">
    <location>
        <begin position="353"/>
        <end position="418"/>
    </location>
</feature>
<evidence type="ECO:0000256" key="5">
    <source>
        <dbReference type="SAM" id="MobiDB-lite"/>
    </source>
</evidence>
<dbReference type="PANTHER" id="PTHR31413:SF12">
    <property type="entry name" value="AFP HOMOLOG 2"/>
    <property type="match status" value="1"/>
</dbReference>